<proteinExistence type="predicted"/>
<gene>
    <name evidence="4" type="ORF">HMPREF9193_02047</name>
</gene>
<dbReference type="Pfam" id="PF00596">
    <property type="entry name" value="Aldolase_II"/>
    <property type="match status" value="1"/>
</dbReference>
<name>A0ABN0NWD2_TRELE</name>
<comment type="caution">
    <text evidence="4">The sequence shown here is derived from an EMBL/GenBank/DDBJ whole genome shotgun (WGS) entry which is preliminary data.</text>
</comment>
<evidence type="ECO:0000313" key="5">
    <source>
        <dbReference type="Proteomes" id="UP000016649"/>
    </source>
</evidence>
<dbReference type="PANTHER" id="PTHR22789:SF0">
    <property type="entry name" value="3-OXO-TETRONATE 4-PHOSPHATE DECARBOXYLASE-RELATED"/>
    <property type="match status" value="1"/>
</dbReference>
<keyword evidence="2" id="KW-0456">Lyase</keyword>
<accession>A0ABN0NWD2</accession>
<feature type="domain" description="Class II aldolase/adducin N-terminal" evidence="3">
    <location>
        <begin position="30"/>
        <end position="206"/>
    </location>
</feature>
<evidence type="ECO:0000259" key="3">
    <source>
        <dbReference type="SMART" id="SM01007"/>
    </source>
</evidence>
<dbReference type="PANTHER" id="PTHR22789">
    <property type="entry name" value="FUCULOSE PHOSPHATE ALDOLASE"/>
    <property type="match status" value="1"/>
</dbReference>
<sequence length="229" mass="25441">MYAKKYFIVAENKKTKKTEGDFFMDTLAIKEILEVCKRLDSRGLVNAYEGNVSIKRDGYIYITPSGQNKAFLTEEKIVVLEETTMKQVSGVGKPSSELILHTGSYQARPDICAVVHAHPTMLTAFALCGKSVETKAYPEMIGNFKIIPCAPYGRPGCSEIFDKAREYILKHDIVLLGNHGVVAVGKTVMDAMNKVEAAEAIAKVLYYAERMGTPVKNLEDSEVQMFLDK</sequence>
<dbReference type="InterPro" id="IPR001303">
    <property type="entry name" value="Aldolase_II/adducin_N"/>
</dbReference>
<keyword evidence="1" id="KW-0479">Metal-binding</keyword>
<dbReference type="Gene3D" id="3.40.225.10">
    <property type="entry name" value="Class II aldolase/adducin N-terminal domain"/>
    <property type="match status" value="1"/>
</dbReference>
<dbReference type="SMART" id="SM01007">
    <property type="entry name" value="Aldolase_II"/>
    <property type="match status" value="1"/>
</dbReference>
<dbReference type="InterPro" id="IPR050197">
    <property type="entry name" value="Aldolase_class_II_sugar_metab"/>
</dbReference>
<protein>
    <submittedName>
        <fullName evidence="4">L-ribulose-5-phosphate 4-epimerase</fullName>
    </submittedName>
</protein>
<dbReference type="InterPro" id="IPR036409">
    <property type="entry name" value="Aldolase_II/adducin_N_sf"/>
</dbReference>
<evidence type="ECO:0000256" key="1">
    <source>
        <dbReference type="ARBA" id="ARBA00022723"/>
    </source>
</evidence>
<evidence type="ECO:0000313" key="4">
    <source>
        <dbReference type="EMBL" id="ERJ91594.1"/>
    </source>
</evidence>
<reference evidence="4 5" key="1">
    <citation type="submission" date="2013-08" db="EMBL/GenBank/DDBJ databases">
        <authorList>
            <person name="Weinstock G."/>
            <person name="Sodergren E."/>
            <person name="Wylie T."/>
            <person name="Fulton L."/>
            <person name="Fulton R."/>
            <person name="Fronick C."/>
            <person name="O'Laughlin M."/>
            <person name="Godfrey J."/>
            <person name="Miner T."/>
            <person name="Herter B."/>
            <person name="Appelbaum E."/>
            <person name="Cordes M."/>
            <person name="Lek S."/>
            <person name="Wollam A."/>
            <person name="Pepin K.H."/>
            <person name="Palsikar V.B."/>
            <person name="Mitreva M."/>
            <person name="Wilson R.K."/>
        </authorList>
    </citation>
    <scope>NUCLEOTIDE SEQUENCE [LARGE SCALE GENOMIC DNA]</scope>
    <source>
        <strain evidence="4 5">ATCC 700332</strain>
    </source>
</reference>
<evidence type="ECO:0000256" key="2">
    <source>
        <dbReference type="ARBA" id="ARBA00023239"/>
    </source>
</evidence>
<dbReference type="EMBL" id="AWVH01000044">
    <property type="protein sequence ID" value="ERJ91594.1"/>
    <property type="molecule type" value="Genomic_DNA"/>
</dbReference>
<keyword evidence="5" id="KW-1185">Reference proteome</keyword>
<organism evidence="4 5">
    <name type="scientific">Treponema lecithinolyticum ATCC 700332</name>
    <dbReference type="NCBI Taxonomy" id="1321815"/>
    <lineage>
        <taxon>Bacteria</taxon>
        <taxon>Pseudomonadati</taxon>
        <taxon>Spirochaetota</taxon>
        <taxon>Spirochaetia</taxon>
        <taxon>Spirochaetales</taxon>
        <taxon>Treponemataceae</taxon>
        <taxon>Treponema</taxon>
    </lineage>
</organism>
<dbReference type="Proteomes" id="UP000016649">
    <property type="component" value="Unassembled WGS sequence"/>
</dbReference>
<dbReference type="SUPFAM" id="SSF53639">
    <property type="entry name" value="AraD/HMP-PK domain-like"/>
    <property type="match status" value="1"/>
</dbReference>